<keyword evidence="1" id="KW-0732">Signal</keyword>
<feature type="domain" description="Serine aminopeptidase S33" evidence="2">
    <location>
        <begin position="61"/>
        <end position="174"/>
    </location>
</feature>
<evidence type="ECO:0000259" key="2">
    <source>
        <dbReference type="Pfam" id="PF12146"/>
    </source>
</evidence>
<evidence type="ECO:0000256" key="1">
    <source>
        <dbReference type="SAM" id="SignalP"/>
    </source>
</evidence>
<dbReference type="Proteomes" id="UP000076661">
    <property type="component" value="Unassembled WGS sequence"/>
</dbReference>
<dbReference type="InterPro" id="IPR022742">
    <property type="entry name" value="Hydrolase_4"/>
</dbReference>
<sequence length="272" mass="30486">MCKKYICLFVVLLISGCSFSGVFFPIDERPDDSVEGIVETTQLTSSDGNTINHFLFKPPHKPKATIFVFQGSGSKVVNWHKVIKPLIENGYLVFMMEYRGFGKSEGEASHSLVAQDASRALTYLSDRLDVKGLPILVLGQSYGGQLAIYVTHQHPELVDGLITEGTFTSFSDEAAYSSPLLARPFVRAIFSEPYISEDLIADLQKPLLIVHSSQDKVVPFSMAKTLYARARSDKKFWEVKGKHIAAMIDFPQDYVDRINDLLQRSQNVDIER</sequence>
<dbReference type="Gene3D" id="3.40.50.1820">
    <property type="entry name" value="alpha/beta hydrolase"/>
    <property type="match status" value="1"/>
</dbReference>
<dbReference type="PANTHER" id="PTHR12277">
    <property type="entry name" value="ALPHA/BETA HYDROLASE DOMAIN-CONTAINING PROTEIN"/>
    <property type="match status" value="1"/>
</dbReference>
<dbReference type="SUPFAM" id="SSF53474">
    <property type="entry name" value="alpha/beta-Hydrolases"/>
    <property type="match status" value="1"/>
</dbReference>
<comment type="caution">
    <text evidence="3">The sequence shown here is derived from an EMBL/GenBank/DDBJ whole genome shotgun (WGS) entry which is preliminary data.</text>
</comment>
<dbReference type="InterPro" id="IPR029058">
    <property type="entry name" value="AB_hydrolase_fold"/>
</dbReference>
<dbReference type="PANTHER" id="PTHR12277:SF81">
    <property type="entry name" value="PROTEIN ABHD13"/>
    <property type="match status" value="1"/>
</dbReference>
<dbReference type="PROSITE" id="PS51257">
    <property type="entry name" value="PROKAR_LIPOPROTEIN"/>
    <property type="match status" value="1"/>
</dbReference>
<feature type="chain" id="PRO_5007889207" description="Serine aminopeptidase S33 domain-containing protein" evidence="1">
    <location>
        <begin position="21"/>
        <end position="272"/>
    </location>
</feature>
<feature type="signal peptide" evidence="1">
    <location>
        <begin position="1"/>
        <end position="20"/>
    </location>
</feature>
<accession>A0A167K6Y1</accession>
<dbReference type="EMBL" id="AUXX01000042">
    <property type="protein sequence ID" value="KZN62221.1"/>
    <property type="molecule type" value="Genomic_DNA"/>
</dbReference>
<dbReference type="AlphaFoldDB" id="A0A167K6Y1"/>
<organism evidence="3 4">
    <name type="scientific">Pseudoalteromonas luteoviolacea S4060-1</name>
    <dbReference type="NCBI Taxonomy" id="1365257"/>
    <lineage>
        <taxon>Bacteria</taxon>
        <taxon>Pseudomonadati</taxon>
        <taxon>Pseudomonadota</taxon>
        <taxon>Gammaproteobacteria</taxon>
        <taxon>Alteromonadales</taxon>
        <taxon>Pseudoalteromonadaceae</taxon>
        <taxon>Pseudoalteromonas</taxon>
    </lineage>
</organism>
<evidence type="ECO:0000313" key="4">
    <source>
        <dbReference type="Proteomes" id="UP000076661"/>
    </source>
</evidence>
<dbReference type="PATRIC" id="fig|1365257.3.peg.4073"/>
<proteinExistence type="predicted"/>
<protein>
    <recommendedName>
        <fullName evidence="2">Serine aminopeptidase S33 domain-containing protein</fullName>
    </recommendedName>
</protein>
<gene>
    <name evidence="3" type="ORF">N478_25765</name>
</gene>
<name>A0A167K6Y1_9GAMM</name>
<dbReference type="RefSeq" id="WP_063382371.1">
    <property type="nucleotide sequence ID" value="NZ_AUXX01000042.1"/>
</dbReference>
<evidence type="ECO:0000313" key="3">
    <source>
        <dbReference type="EMBL" id="KZN62221.1"/>
    </source>
</evidence>
<reference evidence="3 4" key="1">
    <citation type="submission" date="2013-07" db="EMBL/GenBank/DDBJ databases">
        <title>Comparative Genomic and Metabolomic Analysis of Twelve Strains of Pseudoalteromonas luteoviolacea.</title>
        <authorList>
            <person name="Vynne N.G."/>
            <person name="Mansson M."/>
            <person name="Gram L."/>
        </authorList>
    </citation>
    <scope>NUCLEOTIDE SEQUENCE [LARGE SCALE GENOMIC DNA]</scope>
    <source>
        <strain evidence="3 4">S4060-1</strain>
    </source>
</reference>
<dbReference type="Pfam" id="PF12146">
    <property type="entry name" value="Hydrolase_4"/>
    <property type="match status" value="1"/>
</dbReference>